<organism evidence="5 6">
    <name type="scientific">Enterocloster alcoholdehydrogenati</name>
    <dbReference type="NCBI Taxonomy" id="2547410"/>
    <lineage>
        <taxon>Bacteria</taxon>
        <taxon>Bacillati</taxon>
        <taxon>Bacillota</taxon>
        <taxon>Clostridia</taxon>
        <taxon>Lachnospirales</taxon>
        <taxon>Lachnospiraceae</taxon>
        <taxon>Enterocloster</taxon>
    </lineage>
</organism>
<keyword evidence="1 5" id="KW-0418">Kinase</keyword>
<keyword evidence="6" id="KW-1185">Reference proteome</keyword>
<evidence type="ECO:0000256" key="1">
    <source>
        <dbReference type="ARBA" id="ARBA00022777"/>
    </source>
</evidence>
<dbReference type="GO" id="GO:0016301">
    <property type="term" value="F:kinase activity"/>
    <property type="evidence" value="ECO:0007669"/>
    <property type="project" value="UniProtKB-KW"/>
</dbReference>
<comment type="caution">
    <text evidence="5">The sequence shown here is derived from an EMBL/GenBank/DDBJ whole genome shotgun (WGS) entry which is preliminary data.</text>
</comment>
<keyword evidence="2" id="KW-0902">Two-component regulatory system</keyword>
<evidence type="ECO:0000313" key="6">
    <source>
        <dbReference type="Proteomes" id="UP001600894"/>
    </source>
</evidence>
<feature type="transmembrane region" description="Helical" evidence="3">
    <location>
        <begin position="87"/>
        <end position="113"/>
    </location>
</feature>
<dbReference type="CDD" id="cd16935">
    <property type="entry name" value="HATPase_AgrC-ComD-like"/>
    <property type="match status" value="1"/>
</dbReference>
<dbReference type="Pfam" id="PF14501">
    <property type="entry name" value="HATPase_c_5"/>
    <property type="match status" value="1"/>
</dbReference>
<dbReference type="EMBL" id="BAABXL010000001">
    <property type="protein sequence ID" value="GAA6269433.1"/>
    <property type="molecule type" value="Genomic_DNA"/>
</dbReference>
<keyword evidence="3" id="KW-0472">Membrane</keyword>
<dbReference type="PROSITE" id="PS50109">
    <property type="entry name" value="HIS_KIN"/>
    <property type="match status" value="1"/>
</dbReference>
<dbReference type="InterPro" id="IPR032834">
    <property type="entry name" value="NatK-like_C"/>
</dbReference>
<keyword evidence="1 5" id="KW-0808">Transferase</keyword>
<dbReference type="RefSeq" id="WP_390470213.1">
    <property type="nucleotide sequence ID" value="NZ_BAABXL010000001.1"/>
</dbReference>
<feature type="transmembrane region" description="Helical" evidence="3">
    <location>
        <begin position="153"/>
        <end position="174"/>
    </location>
</feature>
<name>A0ABQ0AZG2_9FIRM</name>
<accession>A0ABQ0AZG2</accession>
<reference evidence="5 6" key="1">
    <citation type="submission" date="2024-04" db="EMBL/GenBank/DDBJ databases">
        <title>Defined microbial consortia suppress multidrug-resistant proinflammatory Enterobacteriaceae via ecological control.</title>
        <authorList>
            <person name="Furuichi M."/>
            <person name="Kawaguchi T."/>
            <person name="Pust M."/>
            <person name="Yasuma K."/>
            <person name="Plichta D."/>
            <person name="Hasegawa N."/>
            <person name="Ohya T."/>
            <person name="Bhattarai S."/>
            <person name="Sasajima S."/>
            <person name="Aoto Y."/>
            <person name="Tuganbaev T."/>
            <person name="Yaginuma M."/>
            <person name="Ueda M."/>
            <person name="Okahashi N."/>
            <person name="Amafuji K."/>
            <person name="Kiridooshi Y."/>
            <person name="Sugita K."/>
            <person name="Strazar M."/>
            <person name="Skelly A."/>
            <person name="Suda W."/>
            <person name="Hattori M."/>
            <person name="Nakamoto N."/>
            <person name="Caballero S."/>
            <person name="Norman J."/>
            <person name="Olle B."/>
            <person name="Tanoue T."/>
            <person name="Arita M."/>
            <person name="Bucci V."/>
            <person name="Atarashi K."/>
            <person name="Xavier R."/>
            <person name="Honda K."/>
        </authorList>
    </citation>
    <scope>NUCLEOTIDE SEQUENCE [LARGE SCALE GENOMIC DNA]</scope>
    <source>
        <strain evidence="6">f13</strain>
    </source>
</reference>
<feature type="transmembrane region" description="Helical" evidence="3">
    <location>
        <begin position="63"/>
        <end position="80"/>
    </location>
</feature>
<evidence type="ECO:0000256" key="3">
    <source>
        <dbReference type="SAM" id="Phobius"/>
    </source>
</evidence>
<proteinExistence type="predicted"/>
<gene>
    <name evidence="5" type="ORF">F130042H8_24930</name>
</gene>
<evidence type="ECO:0000256" key="2">
    <source>
        <dbReference type="ARBA" id="ARBA00023012"/>
    </source>
</evidence>
<dbReference type="SUPFAM" id="SSF55874">
    <property type="entry name" value="ATPase domain of HSP90 chaperone/DNA topoisomerase II/histidine kinase"/>
    <property type="match status" value="1"/>
</dbReference>
<dbReference type="PANTHER" id="PTHR40448:SF1">
    <property type="entry name" value="TWO-COMPONENT SENSOR HISTIDINE KINASE"/>
    <property type="match status" value="1"/>
</dbReference>
<evidence type="ECO:0000313" key="5">
    <source>
        <dbReference type="EMBL" id="GAA6269433.1"/>
    </source>
</evidence>
<dbReference type="InterPro" id="IPR005467">
    <property type="entry name" value="His_kinase_dom"/>
</dbReference>
<keyword evidence="3" id="KW-0812">Transmembrane</keyword>
<dbReference type="Proteomes" id="UP001600894">
    <property type="component" value="Unassembled WGS sequence"/>
</dbReference>
<sequence>MSMENFLIFVPTNLFRTYIHIRFLRLFLENPKEKTKHWIQFGSMVFYFLINSIGYILFHNPRVNILTNIIGLFVMSLTFLGNIRKKVLSVCIIYALSMLCDIIVVTFCVGPVVDHSINELLGVMTAMLITVCELLAEKLIYKKKNPSFISPNWMFLLFIPLCSIGMIHLCIINSLADRNFIVLVGVGLLVINIISFFLYSAMERTYLINLENELLIQTSDIYRHQLDIIMKTQDQIRSLQHDMKYHIRALLAMANSGNTEEMISYLEEMEKETENPDQYVDSGNKELDGNLNYLLKEANHKLKDVSVKIVVPSRAFTSSFDINVLLSNLLENAITASENTQEKMLHLKLITKKGLLYIEIENSYNGVINEEKGRFYTTKNNKANHGFGLKNVKRIVEKHNGTLDITYSEERFRINIMLYLTNIVKEL</sequence>
<feature type="transmembrane region" description="Helical" evidence="3">
    <location>
        <begin position="180"/>
        <end position="199"/>
    </location>
</feature>
<dbReference type="SMART" id="SM00387">
    <property type="entry name" value="HATPase_c"/>
    <property type="match status" value="1"/>
</dbReference>
<evidence type="ECO:0000259" key="4">
    <source>
        <dbReference type="PROSITE" id="PS50109"/>
    </source>
</evidence>
<dbReference type="InterPro" id="IPR003594">
    <property type="entry name" value="HATPase_dom"/>
</dbReference>
<keyword evidence="3" id="KW-1133">Transmembrane helix</keyword>
<feature type="transmembrane region" description="Helical" evidence="3">
    <location>
        <begin position="38"/>
        <end position="57"/>
    </location>
</feature>
<dbReference type="Gene3D" id="3.30.565.10">
    <property type="entry name" value="Histidine kinase-like ATPase, C-terminal domain"/>
    <property type="match status" value="1"/>
</dbReference>
<dbReference type="PANTHER" id="PTHR40448">
    <property type="entry name" value="TWO-COMPONENT SENSOR HISTIDINE KINASE"/>
    <property type="match status" value="1"/>
</dbReference>
<dbReference type="InterPro" id="IPR036890">
    <property type="entry name" value="HATPase_C_sf"/>
</dbReference>
<protein>
    <submittedName>
        <fullName evidence="5">Sensor histidine kinase</fullName>
    </submittedName>
</protein>
<feature type="domain" description="Histidine kinase" evidence="4">
    <location>
        <begin position="238"/>
        <end position="422"/>
    </location>
</feature>